<dbReference type="AlphaFoldDB" id="A0A840XWR3"/>
<dbReference type="NCBIfam" id="TIGR01891">
    <property type="entry name" value="amidohydrolases"/>
    <property type="match status" value="1"/>
</dbReference>
<dbReference type="PANTHER" id="PTHR11014">
    <property type="entry name" value="PEPTIDASE M20 FAMILY MEMBER"/>
    <property type="match status" value="1"/>
</dbReference>
<dbReference type="GO" id="GO:0047980">
    <property type="term" value="F:hippurate hydrolase activity"/>
    <property type="evidence" value="ECO:0007669"/>
    <property type="project" value="UniProtKB-EC"/>
</dbReference>
<evidence type="ECO:0000313" key="5">
    <source>
        <dbReference type="Proteomes" id="UP000562254"/>
    </source>
</evidence>
<organism evidence="4 5">
    <name type="scientific">Neoroseomonas alkaliterrae</name>
    <dbReference type="NCBI Taxonomy" id="1452450"/>
    <lineage>
        <taxon>Bacteria</taxon>
        <taxon>Pseudomonadati</taxon>
        <taxon>Pseudomonadota</taxon>
        <taxon>Alphaproteobacteria</taxon>
        <taxon>Acetobacterales</taxon>
        <taxon>Acetobacteraceae</taxon>
        <taxon>Neoroseomonas</taxon>
    </lineage>
</organism>
<feature type="domain" description="Peptidase M20 dimerisation" evidence="3">
    <location>
        <begin position="186"/>
        <end position="281"/>
    </location>
</feature>
<dbReference type="FunFam" id="3.30.70.360:FF:000001">
    <property type="entry name" value="N-acetyldiaminopimelate deacetylase"/>
    <property type="match status" value="1"/>
</dbReference>
<dbReference type="SUPFAM" id="SSF55031">
    <property type="entry name" value="Bacterial exopeptidase dimerisation domain"/>
    <property type="match status" value="1"/>
</dbReference>
<keyword evidence="2" id="KW-0464">Manganese</keyword>
<keyword evidence="5" id="KW-1185">Reference proteome</keyword>
<gene>
    <name evidence="4" type="ORF">FHS88_000381</name>
</gene>
<keyword evidence="2" id="KW-0479">Metal-binding</keyword>
<dbReference type="InterPro" id="IPR002933">
    <property type="entry name" value="Peptidase_M20"/>
</dbReference>
<reference evidence="4 5" key="1">
    <citation type="submission" date="2020-08" db="EMBL/GenBank/DDBJ databases">
        <title>Genomic Encyclopedia of Type Strains, Phase IV (KMG-IV): sequencing the most valuable type-strain genomes for metagenomic binning, comparative biology and taxonomic classification.</title>
        <authorList>
            <person name="Goeker M."/>
        </authorList>
    </citation>
    <scope>NUCLEOTIDE SEQUENCE [LARGE SCALE GENOMIC DNA]</scope>
    <source>
        <strain evidence="4 5">DSM 25895</strain>
    </source>
</reference>
<dbReference type="SUPFAM" id="SSF53187">
    <property type="entry name" value="Zn-dependent exopeptidases"/>
    <property type="match status" value="1"/>
</dbReference>
<feature type="binding site" evidence="2">
    <location>
        <position position="136"/>
    </location>
    <ligand>
        <name>Mn(2+)</name>
        <dbReference type="ChEBI" id="CHEBI:29035"/>
        <label>2</label>
    </ligand>
</feature>
<dbReference type="GO" id="GO:0050118">
    <property type="term" value="F:N-acetyldiaminopimelate deacetylase activity"/>
    <property type="evidence" value="ECO:0007669"/>
    <property type="project" value="UniProtKB-ARBA"/>
</dbReference>
<sequence length="390" mass="42122">MPILNRIAEFHGELTATRRDIHAHPELGFEEHRTSELVARMLESWGIEVHRGIAGTGVVGVLRNGTSGRSIGFRADMDCLPMTETSDVPHRSTTPGKMHACGHDGHTTMLLGAARHLAETRNFDGTVNFIFQPAEEGGGGGRVMVEEGLFDRFPCDAVYGMHNSPELPLGEARIFAGPALAAADRITITVHGKGGHASRPQQCVDPVLVGAHIVVAAQSIVSRSMDPIDTAVVSICQFHAGEASNVIPETAELRGTVRTFRPEVQDMIERRLHEVVRATAEAHGAQAELSYQRGYPPTVNHAEQTERAALAAAAVLGEAKVHRKPVPRMGAEDFSYMLLARPGCFISIGQGDGGRHSVSLHNPRYDFNDDLIPLGASLFARLAEQELPRG</sequence>
<dbReference type="Gene3D" id="3.40.630.10">
    <property type="entry name" value="Zn peptidases"/>
    <property type="match status" value="1"/>
</dbReference>
<dbReference type="InterPro" id="IPR011650">
    <property type="entry name" value="Peptidase_M20_dimer"/>
</dbReference>
<dbReference type="Pfam" id="PF07687">
    <property type="entry name" value="M20_dimer"/>
    <property type="match status" value="1"/>
</dbReference>
<feature type="binding site" evidence="2">
    <location>
        <position position="101"/>
    </location>
    <ligand>
        <name>Mn(2+)</name>
        <dbReference type="ChEBI" id="CHEBI:29035"/>
        <label>2</label>
    </ligand>
</feature>
<proteinExistence type="predicted"/>
<comment type="caution">
    <text evidence="4">The sequence shown here is derived from an EMBL/GenBank/DDBJ whole genome shotgun (WGS) entry which is preliminary data.</text>
</comment>
<protein>
    <submittedName>
        <fullName evidence="4">Hippurate hydrolase</fullName>
        <ecNumber evidence="4">3.5.1.32</ecNumber>
    </submittedName>
</protein>
<dbReference type="PANTHER" id="PTHR11014:SF63">
    <property type="entry name" value="METALLOPEPTIDASE, PUTATIVE (AFU_ORTHOLOGUE AFUA_6G09600)-RELATED"/>
    <property type="match status" value="1"/>
</dbReference>
<dbReference type="CDD" id="cd05666">
    <property type="entry name" value="M20_Acy1-like"/>
    <property type="match status" value="1"/>
</dbReference>
<dbReference type="Gene3D" id="3.30.70.360">
    <property type="match status" value="1"/>
</dbReference>
<dbReference type="GO" id="GO:0019877">
    <property type="term" value="P:diaminopimelate biosynthetic process"/>
    <property type="evidence" value="ECO:0007669"/>
    <property type="project" value="UniProtKB-ARBA"/>
</dbReference>
<feature type="binding site" evidence="2">
    <location>
        <position position="361"/>
    </location>
    <ligand>
        <name>Mn(2+)</name>
        <dbReference type="ChEBI" id="CHEBI:29035"/>
        <label>2</label>
    </ligand>
</feature>
<dbReference type="GO" id="GO:0046872">
    <property type="term" value="F:metal ion binding"/>
    <property type="evidence" value="ECO:0007669"/>
    <property type="project" value="UniProtKB-KW"/>
</dbReference>
<dbReference type="RefSeq" id="WP_184480732.1">
    <property type="nucleotide sequence ID" value="NZ_JAAEDJ010000108.1"/>
</dbReference>
<evidence type="ECO:0000259" key="3">
    <source>
        <dbReference type="Pfam" id="PF07687"/>
    </source>
</evidence>
<dbReference type="EC" id="3.5.1.32" evidence="4"/>
<evidence type="ECO:0000313" key="4">
    <source>
        <dbReference type="EMBL" id="MBB5688271.1"/>
    </source>
</evidence>
<name>A0A840XWR3_9PROT</name>
<feature type="binding site" evidence="2">
    <location>
        <position position="162"/>
    </location>
    <ligand>
        <name>Mn(2+)</name>
        <dbReference type="ChEBI" id="CHEBI:29035"/>
        <label>2</label>
    </ligand>
</feature>
<dbReference type="InterPro" id="IPR036264">
    <property type="entry name" value="Bact_exopeptidase_dim_dom"/>
</dbReference>
<evidence type="ECO:0000256" key="1">
    <source>
        <dbReference type="ARBA" id="ARBA00022801"/>
    </source>
</evidence>
<dbReference type="EMBL" id="JACIJE010000001">
    <property type="protein sequence ID" value="MBB5688271.1"/>
    <property type="molecule type" value="Genomic_DNA"/>
</dbReference>
<keyword evidence="1 4" id="KW-0378">Hydrolase</keyword>
<comment type="cofactor">
    <cofactor evidence="2">
        <name>Mn(2+)</name>
        <dbReference type="ChEBI" id="CHEBI:29035"/>
    </cofactor>
    <text evidence="2">The Mn(2+) ion enhances activity.</text>
</comment>
<dbReference type="PIRSF" id="PIRSF005962">
    <property type="entry name" value="Pept_M20D_amidohydro"/>
    <property type="match status" value="1"/>
</dbReference>
<dbReference type="InterPro" id="IPR017439">
    <property type="entry name" value="Amidohydrolase"/>
</dbReference>
<accession>A0A840XWR3</accession>
<feature type="binding site" evidence="2">
    <location>
        <position position="103"/>
    </location>
    <ligand>
        <name>Mn(2+)</name>
        <dbReference type="ChEBI" id="CHEBI:29035"/>
        <label>2</label>
    </ligand>
</feature>
<evidence type="ECO:0000256" key="2">
    <source>
        <dbReference type="PIRSR" id="PIRSR005962-1"/>
    </source>
</evidence>
<dbReference type="Pfam" id="PF01546">
    <property type="entry name" value="Peptidase_M20"/>
    <property type="match status" value="1"/>
</dbReference>
<dbReference type="Proteomes" id="UP000562254">
    <property type="component" value="Unassembled WGS sequence"/>
</dbReference>